<gene>
    <name evidence="1" type="ORF">B5F97_16445</name>
</gene>
<protein>
    <submittedName>
        <fullName evidence="1">RteC protein</fullName>
    </submittedName>
</protein>
<dbReference type="InterPro" id="IPR018534">
    <property type="entry name" value="Tet_reg_excision_RteC"/>
</dbReference>
<organism evidence="1 2">
    <name type="scientific">Bacteroides clarus</name>
    <dbReference type="NCBI Taxonomy" id="626929"/>
    <lineage>
        <taxon>Bacteria</taxon>
        <taxon>Pseudomonadati</taxon>
        <taxon>Bacteroidota</taxon>
        <taxon>Bacteroidia</taxon>
        <taxon>Bacteroidales</taxon>
        <taxon>Bacteroidaceae</taxon>
        <taxon>Bacteroides</taxon>
    </lineage>
</organism>
<dbReference type="EMBL" id="NFII01000022">
    <property type="protein sequence ID" value="OUN98930.1"/>
    <property type="molecule type" value="Genomic_DNA"/>
</dbReference>
<dbReference type="Proteomes" id="UP000195386">
    <property type="component" value="Unassembled WGS sequence"/>
</dbReference>
<sequence>MKILKDTLLFGLFASYADGVRNGAEKLSAAYDDFAMLLATLPTDGTSICAQLRRLFYTKIELKGVQDTVSMNETERHVLFDVYISKTLALLDAEEQMMKEMLRYGGTAATELKEEAVCRNGKKGSVTLTWNGTDSDLIELVAALMSAGAIGTAEGRKLTVADVVRVFEEMFHLKINALYTKRGKVFDRCTDTTPFIDSLRKSYNQMLDKRLA</sequence>
<evidence type="ECO:0000313" key="1">
    <source>
        <dbReference type="EMBL" id="OUN98930.1"/>
    </source>
</evidence>
<accession>A0A1Y3YX98</accession>
<dbReference type="RefSeq" id="WP_087426924.1">
    <property type="nucleotide sequence ID" value="NZ_NFII01000022.1"/>
</dbReference>
<comment type="caution">
    <text evidence="1">The sequence shown here is derived from an EMBL/GenBank/DDBJ whole genome shotgun (WGS) entry which is preliminary data.</text>
</comment>
<dbReference type="Pfam" id="PF09357">
    <property type="entry name" value="RteC"/>
    <property type="match status" value="1"/>
</dbReference>
<proteinExistence type="predicted"/>
<evidence type="ECO:0000313" key="2">
    <source>
        <dbReference type="Proteomes" id="UP000195386"/>
    </source>
</evidence>
<dbReference type="AlphaFoldDB" id="A0A1Y3YX98"/>
<reference evidence="2" key="1">
    <citation type="submission" date="2017-04" db="EMBL/GenBank/DDBJ databases">
        <title>Function of individual gut microbiota members based on whole genome sequencing of pure cultures obtained from chicken caecum.</title>
        <authorList>
            <person name="Medvecky M."/>
            <person name="Cejkova D."/>
            <person name="Polansky O."/>
            <person name="Karasova D."/>
            <person name="Kubasova T."/>
            <person name="Cizek A."/>
            <person name="Rychlik I."/>
        </authorList>
    </citation>
    <scope>NUCLEOTIDE SEQUENCE [LARGE SCALE GENOMIC DNA]</scope>
    <source>
        <strain evidence="2">An43</strain>
    </source>
</reference>
<name>A0A1Y3YX98_9BACE</name>